<dbReference type="Gene3D" id="3.40.190.10">
    <property type="entry name" value="Periplasmic binding protein-like II"/>
    <property type="match status" value="2"/>
</dbReference>
<accession>S0KX09</accession>
<dbReference type="OrthoDB" id="353914at2"/>
<feature type="signal peptide" evidence="2">
    <location>
        <begin position="1"/>
        <end position="18"/>
    </location>
</feature>
<name>S0KX09_9ENTE</name>
<reference evidence="3 4" key="1">
    <citation type="submission" date="2013-03" db="EMBL/GenBank/DDBJ databases">
        <title>The Genome Sequence of Enterococcus sulfureus ATCC_49903 (PacBio/Illumina hybrid assembly).</title>
        <authorList>
            <consortium name="The Broad Institute Genomics Platform"/>
            <consortium name="The Broad Institute Genome Sequencing Center for Infectious Disease"/>
            <person name="Earl A."/>
            <person name="Russ C."/>
            <person name="Gilmore M."/>
            <person name="Surin D."/>
            <person name="Walker B."/>
            <person name="Young S."/>
            <person name="Zeng Q."/>
            <person name="Gargeya S."/>
            <person name="Fitzgerald M."/>
            <person name="Haas B."/>
            <person name="Abouelleil A."/>
            <person name="Allen A.W."/>
            <person name="Alvarado L."/>
            <person name="Arachchi H.M."/>
            <person name="Berlin A.M."/>
            <person name="Chapman S.B."/>
            <person name="Gainer-Dewar J."/>
            <person name="Goldberg J."/>
            <person name="Griggs A."/>
            <person name="Gujja S."/>
            <person name="Hansen M."/>
            <person name="Howarth C."/>
            <person name="Imamovic A."/>
            <person name="Ireland A."/>
            <person name="Larimer J."/>
            <person name="McCowan C."/>
            <person name="Murphy C."/>
            <person name="Pearson M."/>
            <person name="Poon T.W."/>
            <person name="Priest M."/>
            <person name="Roberts A."/>
            <person name="Saif S."/>
            <person name="Shea T."/>
            <person name="Sisk P."/>
            <person name="Sykes S."/>
            <person name="Wortman J."/>
            <person name="Nusbaum C."/>
            <person name="Birren B."/>
        </authorList>
    </citation>
    <scope>NUCLEOTIDE SEQUENCE [LARGE SCALE GENOMIC DNA]</scope>
    <source>
        <strain evidence="3 4">ATCC 49903</strain>
    </source>
</reference>
<proteinExistence type="predicted"/>
<sequence>MKKVLSGMMLGIAVLGLAACGNGDKKESATPDFSIKDRYELDKTQPAWKLDTKKEPTKIRWYINSDWTSLPFGKDVTTAQIKKDLNIDIEFLSGDDAKLNAMISSGDMPDIVTLMDKSSQAAQKANSWAYSLNDLAKEYDPYLLEVANQDTFKWYSLDDGKTYGYPNYSNTQADYDSGNIPVNDNFVIREDVYEALGKPSVSTPEDFKKVMDEISKKYPDMTPFGFTTVGDKAGPFLDKLQDFLGVPLEDEDGNYYDRNVDKEYIEWLRTLNEVYRKGEISDDSFTDDGPTFDEKVKQGKYATMLVAGTSGQGGNFAEFNKNSGTKYVAIDGPSSTSGREATLNQTGISGWLINYVTKDAKDPAKVTQLFTYLIDEQGQILTKFGVEGVTYEYNADGKIDYLQEVKDLEKSDNDAYNKKYGISRFNYFNNDRVNAMKVKTDNALTQMQDWGVGKLKPHFIVENINPDAGTAEARSNSAIETKLNSTVISMIRAKDEKQFDSTLDEFKTFLDNNKWDAVKKVKSEKMQENREKLK</sequence>
<feature type="chain" id="PRO_5039615145" evidence="2">
    <location>
        <begin position="19"/>
        <end position="534"/>
    </location>
</feature>
<dbReference type="PANTHER" id="PTHR43649:SF33">
    <property type="entry name" value="POLYGALACTURONAN_RHAMNOGALACTURONAN-BINDING PROTEIN YTCQ"/>
    <property type="match status" value="1"/>
</dbReference>
<dbReference type="PATRIC" id="fig|1140003.3.peg.261"/>
<organism evidence="3 4">
    <name type="scientific">Enterococcus sulfureus ATCC 49903</name>
    <dbReference type="NCBI Taxonomy" id="1140003"/>
    <lineage>
        <taxon>Bacteria</taxon>
        <taxon>Bacillati</taxon>
        <taxon>Bacillota</taxon>
        <taxon>Bacilli</taxon>
        <taxon>Lactobacillales</taxon>
        <taxon>Enterococcaceae</taxon>
        <taxon>Enterococcus</taxon>
    </lineage>
</organism>
<dbReference type="PANTHER" id="PTHR43649">
    <property type="entry name" value="ARABINOSE-BINDING PROTEIN-RELATED"/>
    <property type="match status" value="1"/>
</dbReference>
<evidence type="ECO:0000313" key="3">
    <source>
        <dbReference type="EMBL" id="EOT87206.1"/>
    </source>
</evidence>
<evidence type="ECO:0000313" key="4">
    <source>
        <dbReference type="Proteomes" id="UP000015961"/>
    </source>
</evidence>
<dbReference type="eggNOG" id="COG1653">
    <property type="taxonomic scope" value="Bacteria"/>
</dbReference>
<comment type="caution">
    <text evidence="3">The sequence shown here is derived from an EMBL/GenBank/DDBJ whole genome shotgun (WGS) entry which is preliminary data.</text>
</comment>
<dbReference type="InterPro" id="IPR050490">
    <property type="entry name" value="Bact_solute-bd_prot1"/>
</dbReference>
<dbReference type="SUPFAM" id="SSF53850">
    <property type="entry name" value="Periplasmic binding protein-like II"/>
    <property type="match status" value="1"/>
</dbReference>
<dbReference type="STRING" id="1140003.OMY_00267"/>
<evidence type="ECO:0000256" key="1">
    <source>
        <dbReference type="ARBA" id="ARBA00022729"/>
    </source>
</evidence>
<dbReference type="RefSeq" id="WP_016184758.1">
    <property type="nucleotide sequence ID" value="NZ_ASWO01000001.1"/>
</dbReference>
<evidence type="ECO:0000256" key="2">
    <source>
        <dbReference type="SAM" id="SignalP"/>
    </source>
</evidence>
<keyword evidence="1 2" id="KW-0732">Signal</keyword>
<dbReference type="AlphaFoldDB" id="S0KX09"/>
<dbReference type="EMBL" id="ASWO01000001">
    <property type="protein sequence ID" value="EOT87206.1"/>
    <property type="molecule type" value="Genomic_DNA"/>
</dbReference>
<dbReference type="Proteomes" id="UP000015961">
    <property type="component" value="Unassembled WGS sequence"/>
</dbReference>
<dbReference type="PROSITE" id="PS51257">
    <property type="entry name" value="PROKAR_LIPOPROTEIN"/>
    <property type="match status" value="1"/>
</dbReference>
<protein>
    <submittedName>
        <fullName evidence="3">ABC transporter substrate-binding protein</fullName>
    </submittedName>
</protein>
<gene>
    <name evidence="3" type="ORF">I573_00262</name>
</gene>
<keyword evidence="4" id="KW-1185">Reference proteome</keyword>